<dbReference type="FunFam" id="3.30.930.10:FF:000020">
    <property type="entry name" value="Octanoyltransferase"/>
    <property type="match status" value="1"/>
</dbReference>
<evidence type="ECO:0000259" key="11">
    <source>
        <dbReference type="PROSITE" id="PS51733"/>
    </source>
</evidence>
<dbReference type="HAMAP" id="MF_00013">
    <property type="entry name" value="LipB"/>
    <property type="match status" value="1"/>
</dbReference>
<dbReference type="GO" id="GO:0033819">
    <property type="term" value="F:lipoyl(octanoyl) transferase activity"/>
    <property type="evidence" value="ECO:0007669"/>
    <property type="project" value="UniProtKB-EC"/>
</dbReference>
<dbReference type="PANTHER" id="PTHR10993">
    <property type="entry name" value="OCTANOYLTRANSFERASE"/>
    <property type="match status" value="1"/>
</dbReference>
<evidence type="ECO:0000256" key="9">
    <source>
        <dbReference type="PIRSR" id="PIRSR016262-2"/>
    </source>
</evidence>
<protein>
    <recommendedName>
        <fullName evidence="6 7">Octanoyltransferase</fullName>
        <ecNumber evidence="6 7">2.3.1.181</ecNumber>
    </recommendedName>
    <alternativeName>
        <fullName evidence="6">Lipoate-protein ligase B</fullName>
    </alternativeName>
    <alternativeName>
        <fullName evidence="6">Lipoyl/octanoyl transferase</fullName>
    </alternativeName>
    <alternativeName>
        <fullName evidence="6">Octanoyl-[acyl-carrier-protein]-protein N-octanoyltransferase</fullName>
    </alternativeName>
</protein>
<comment type="miscellaneous">
    <text evidence="6">In the reaction, the free carboxyl group of octanoic acid is attached via an amide linkage to the epsilon-amino group of a specific lysine residue of lipoyl domains of lipoate-dependent enzymes.</text>
</comment>
<evidence type="ECO:0000256" key="5">
    <source>
        <dbReference type="ARBA" id="ARBA00024732"/>
    </source>
</evidence>
<evidence type="ECO:0000256" key="2">
    <source>
        <dbReference type="ARBA" id="ARBA00022490"/>
    </source>
</evidence>
<name>A0A368C6B4_9GAMM</name>
<reference evidence="12 13" key="1">
    <citation type="journal article" date="2018" name="Microbiome">
        <title>Fine metagenomic profile of the Mediterranean stratified and mixed water columns revealed by assembly and recruitment.</title>
        <authorList>
            <person name="Haro-Moreno J.M."/>
            <person name="Lopez-Perez M."/>
            <person name="De La Torre J.R."/>
            <person name="Picazo A."/>
            <person name="Camacho A."/>
            <person name="Rodriguez-Valera F."/>
        </authorList>
    </citation>
    <scope>NUCLEOTIDE SEQUENCE [LARGE SCALE GENOMIC DNA]</scope>
    <source>
        <strain evidence="12">MED-G78</strain>
    </source>
</reference>
<feature type="domain" description="BPL/LPL catalytic" evidence="11">
    <location>
        <begin position="29"/>
        <end position="200"/>
    </location>
</feature>
<comment type="function">
    <text evidence="5 6 7">Catalyzes the transfer of endogenously produced octanoic acid from octanoyl-acyl-carrier-protein onto the lipoyl domains of lipoate-dependent enzymes. Lipoyl-ACP can also act as a substrate although octanoyl-ACP is likely to be the physiological substrate.</text>
</comment>
<dbReference type="PROSITE" id="PS01313">
    <property type="entry name" value="LIPB"/>
    <property type="match status" value="1"/>
</dbReference>
<evidence type="ECO:0000256" key="10">
    <source>
        <dbReference type="PIRSR" id="PIRSR016262-3"/>
    </source>
</evidence>
<dbReference type="Gene3D" id="3.30.930.10">
    <property type="entry name" value="Bira Bifunctional Protein, Domain 2"/>
    <property type="match status" value="1"/>
</dbReference>
<evidence type="ECO:0000256" key="8">
    <source>
        <dbReference type="PIRSR" id="PIRSR016262-1"/>
    </source>
</evidence>
<comment type="pathway">
    <text evidence="1 6 7">Protein modification; protein lipoylation via endogenous pathway; protein N(6)-(lipoyl)lysine from octanoyl-[acyl-carrier-protein]: step 1/2.</text>
</comment>
<dbReference type="InterPro" id="IPR000544">
    <property type="entry name" value="Octanoyltransferase"/>
</dbReference>
<proteinExistence type="inferred from homology"/>
<dbReference type="PANTHER" id="PTHR10993:SF7">
    <property type="entry name" value="LIPOYLTRANSFERASE 2, MITOCHONDRIAL-RELATED"/>
    <property type="match status" value="1"/>
</dbReference>
<comment type="catalytic activity">
    <reaction evidence="6 7">
        <text>octanoyl-[ACP] + L-lysyl-[protein] = N(6)-octanoyl-L-lysyl-[protein] + holo-[ACP] + H(+)</text>
        <dbReference type="Rhea" id="RHEA:17665"/>
        <dbReference type="Rhea" id="RHEA-COMP:9636"/>
        <dbReference type="Rhea" id="RHEA-COMP:9685"/>
        <dbReference type="Rhea" id="RHEA-COMP:9752"/>
        <dbReference type="Rhea" id="RHEA-COMP:9928"/>
        <dbReference type="ChEBI" id="CHEBI:15378"/>
        <dbReference type="ChEBI" id="CHEBI:29969"/>
        <dbReference type="ChEBI" id="CHEBI:64479"/>
        <dbReference type="ChEBI" id="CHEBI:78463"/>
        <dbReference type="ChEBI" id="CHEBI:78809"/>
        <dbReference type="EC" id="2.3.1.181"/>
    </reaction>
</comment>
<keyword evidence="4 6" id="KW-0012">Acyltransferase</keyword>
<comment type="subcellular location">
    <subcellularLocation>
        <location evidence="6">Cytoplasm</location>
    </subcellularLocation>
</comment>
<dbReference type="AlphaFoldDB" id="A0A368C6B4"/>
<sequence>MGNNITFKSLGLVDYEDSFTAMKSHIAQEGFEDQVWLLQHSPVFTLGTAASKEHILDAKEIPIIQSDRGGEVTYHGPGQLVLYFLLDIKRLGWGPKALVNNLENFIQDLLRHYDIETNIIGGAPGVYVDEKKIASIGLRISRGKTYHGISLNVDMDTEPFNQINPCGYEGLKVTQMKDFIDIIDIKSVESLAIEMLGKKL</sequence>
<dbReference type="NCBIfam" id="NF010922">
    <property type="entry name" value="PRK14342.1"/>
    <property type="match status" value="1"/>
</dbReference>
<dbReference type="EC" id="2.3.1.181" evidence="6 7"/>
<dbReference type="NCBIfam" id="TIGR00214">
    <property type="entry name" value="lipB"/>
    <property type="match status" value="1"/>
</dbReference>
<feature type="site" description="Lowers pKa of active site Cys" evidence="6 10">
    <location>
        <position position="132"/>
    </location>
</feature>
<evidence type="ECO:0000313" key="13">
    <source>
        <dbReference type="Proteomes" id="UP000252915"/>
    </source>
</evidence>
<evidence type="ECO:0000256" key="3">
    <source>
        <dbReference type="ARBA" id="ARBA00022679"/>
    </source>
</evidence>
<keyword evidence="2 6" id="KW-0963">Cytoplasm</keyword>
<feature type="binding site" evidence="6 9">
    <location>
        <begin position="148"/>
        <end position="150"/>
    </location>
    <ligand>
        <name>substrate</name>
    </ligand>
</feature>
<organism evidence="12 13">
    <name type="scientific">SAR86 cluster bacterium</name>
    <dbReference type="NCBI Taxonomy" id="2030880"/>
    <lineage>
        <taxon>Bacteria</taxon>
        <taxon>Pseudomonadati</taxon>
        <taxon>Pseudomonadota</taxon>
        <taxon>Gammaproteobacteria</taxon>
        <taxon>SAR86 cluster</taxon>
    </lineage>
</organism>
<feature type="binding site" evidence="6 9">
    <location>
        <begin position="135"/>
        <end position="137"/>
    </location>
    <ligand>
        <name>substrate</name>
    </ligand>
</feature>
<evidence type="ECO:0000256" key="4">
    <source>
        <dbReference type="ARBA" id="ARBA00023315"/>
    </source>
</evidence>
<dbReference type="CDD" id="cd16444">
    <property type="entry name" value="LipB"/>
    <property type="match status" value="1"/>
</dbReference>
<comment type="similarity">
    <text evidence="6 7">Belongs to the LipB family.</text>
</comment>
<dbReference type="EMBL" id="QOPI01000011">
    <property type="protein sequence ID" value="RCL44657.1"/>
    <property type="molecule type" value="Genomic_DNA"/>
</dbReference>
<accession>A0A368C6B4</accession>
<evidence type="ECO:0000256" key="6">
    <source>
        <dbReference type="HAMAP-Rule" id="MF_00013"/>
    </source>
</evidence>
<comment type="caution">
    <text evidence="12">The sequence shown here is derived from an EMBL/GenBank/DDBJ whole genome shotgun (WGS) entry which is preliminary data.</text>
</comment>
<evidence type="ECO:0000256" key="7">
    <source>
        <dbReference type="PIRNR" id="PIRNR016262"/>
    </source>
</evidence>
<dbReference type="InterPro" id="IPR004143">
    <property type="entry name" value="BPL_LPL_catalytic"/>
</dbReference>
<evidence type="ECO:0000256" key="1">
    <source>
        <dbReference type="ARBA" id="ARBA00004821"/>
    </source>
</evidence>
<evidence type="ECO:0000313" key="12">
    <source>
        <dbReference type="EMBL" id="RCL44657.1"/>
    </source>
</evidence>
<dbReference type="Pfam" id="PF21948">
    <property type="entry name" value="LplA-B_cat"/>
    <property type="match status" value="1"/>
</dbReference>
<dbReference type="PROSITE" id="PS51733">
    <property type="entry name" value="BPL_LPL_CATALYTIC"/>
    <property type="match status" value="1"/>
</dbReference>
<dbReference type="UniPathway" id="UPA00538">
    <property type="reaction ID" value="UER00592"/>
</dbReference>
<feature type="binding site" evidence="6 9">
    <location>
        <begin position="68"/>
        <end position="75"/>
    </location>
    <ligand>
        <name>substrate</name>
    </ligand>
</feature>
<dbReference type="Proteomes" id="UP000252915">
    <property type="component" value="Unassembled WGS sequence"/>
</dbReference>
<dbReference type="PIRSF" id="PIRSF016262">
    <property type="entry name" value="LPLase"/>
    <property type="match status" value="1"/>
</dbReference>
<keyword evidence="3 6" id="KW-0808">Transferase</keyword>
<dbReference type="GO" id="GO:0009249">
    <property type="term" value="P:protein lipoylation"/>
    <property type="evidence" value="ECO:0007669"/>
    <property type="project" value="InterPro"/>
</dbReference>
<dbReference type="GO" id="GO:0005737">
    <property type="term" value="C:cytoplasm"/>
    <property type="evidence" value="ECO:0007669"/>
    <property type="project" value="UniProtKB-SubCell"/>
</dbReference>
<gene>
    <name evidence="6" type="primary">lipB</name>
    <name evidence="12" type="ORF">DBW92_02665</name>
</gene>
<dbReference type="SUPFAM" id="SSF55681">
    <property type="entry name" value="Class II aaRS and biotin synthetases"/>
    <property type="match status" value="1"/>
</dbReference>
<dbReference type="InterPro" id="IPR045864">
    <property type="entry name" value="aa-tRNA-synth_II/BPL/LPL"/>
</dbReference>
<feature type="active site" description="Acyl-thioester intermediate" evidence="6 8">
    <location>
        <position position="166"/>
    </location>
</feature>
<dbReference type="InterPro" id="IPR020605">
    <property type="entry name" value="Octanoyltransferase_CS"/>
</dbReference>